<comment type="caution">
    <text evidence="1">The sequence shown here is derived from an EMBL/GenBank/DDBJ whole genome shotgun (WGS) entry which is preliminary data.</text>
</comment>
<proteinExistence type="predicted"/>
<evidence type="ECO:0000313" key="1">
    <source>
        <dbReference type="EMBL" id="KAH7312645.1"/>
    </source>
</evidence>
<evidence type="ECO:0000313" key="2">
    <source>
        <dbReference type="Proteomes" id="UP000813444"/>
    </source>
</evidence>
<keyword evidence="2" id="KW-1185">Reference proteome</keyword>
<dbReference type="EMBL" id="JAGPNK010000010">
    <property type="protein sequence ID" value="KAH7312645.1"/>
    <property type="molecule type" value="Genomic_DNA"/>
</dbReference>
<protein>
    <submittedName>
        <fullName evidence="1">Uncharacterized protein</fullName>
    </submittedName>
</protein>
<name>A0A8K0WNM4_9HYPO</name>
<organism evidence="1 2">
    <name type="scientific">Stachybotrys elegans</name>
    <dbReference type="NCBI Taxonomy" id="80388"/>
    <lineage>
        <taxon>Eukaryota</taxon>
        <taxon>Fungi</taxon>
        <taxon>Dikarya</taxon>
        <taxon>Ascomycota</taxon>
        <taxon>Pezizomycotina</taxon>
        <taxon>Sordariomycetes</taxon>
        <taxon>Hypocreomycetidae</taxon>
        <taxon>Hypocreales</taxon>
        <taxon>Stachybotryaceae</taxon>
        <taxon>Stachybotrys</taxon>
    </lineage>
</organism>
<sequence length="110" mass="12086">MGTRLLGLQASWARYVISAWACQTPGMVSSGQETISYLMSACWPPALSISAAILPHGLRARRLPRCTSSRPQEVPNPSRTFPSPSLAARCRHFAAEFGSEPLLQLIVWVY</sequence>
<dbReference type="AlphaFoldDB" id="A0A8K0WNM4"/>
<dbReference type="Proteomes" id="UP000813444">
    <property type="component" value="Unassembled WGS sequence"/>
</dbReference>
<gene>
    <name evidence="1" type="ORF">B0I35DRAFT_437454</name>
</gene>
<accession>A0A8K0WNM4</accession>
<reference evidence="1" key="1">
    <citation type="journal article" date="2021" name="Nat. Commun.">
        <title>Genetic determinants of endophytism in the Arabidopsis root mycobiome.</title>
        <authorList>
            <person name="Mesny F."/>
            <person name="Miyauchi S."/>
            <person name="Thiergart T."/>
            <person name="Pickel B."/>
            <person name="Atanasova L."/>
            <person name="Karlsson M."/>
            <person name="Huettel B."/>
            <person name="Barry K.W."/>
            <person name="Haridas S."/>
            <person name="Chen C."/>
            <person name="Bauer D."/>
            <person name="Andreopoulos W."/>
            <person name="Pangilinan J."/>
            <person name="LaButti K."/>
            <person name="Riley R."/>
            <person name="Lipzen A."/>
            <person name="Clum A."/>
            <person name="Drula E."/>
            <person name="Henrissat B."/>
            <person name="Kohler A."/>
            <person name="Grigoriev I.V."/>
            <person name="Martin F.M."/>
            <person name="Hacquard S."/>
        </authorList>
    </citation>
    <scope>NUCLEOTIDE SEQUENCE</scope>
    <source>
        <strain evidence="1">MPI-CAGE-CH-0235</strain>
    </source>
</reference>